<organism evidence="3 4">
    <name type="scientific">Bathycoccus prasinos</name>
    <dbReference type="NCBI Taxonomy" id="41875"/>
    <lineage>
        <taxon>Eukaryota</taxon>
        <taxon>Viridiplantae</taxon>
        <taxon>Chlorophyta</taxon>
        <taxon>Mamiellophyceae</taxon>
        <taxon>Mamiellales</taxon>
        <taxon>Bathycoccaceae</taxon>
        <taxon>Bathycoccus</taxon>
    </lineage>
</organism>
<sequence>MEKHHKLRRPAGSSIHACNICGIEGHQAMNCVNGNVDWSRKWPKEMFQFEQFEYAKRREEPDYNQIAREAKAYAAKMRKKIDKREKRNRGEDVSESEEEEVEAKKLDEKMRAKQTKEEEEEGKNKNTTKKKDGWLVYYDNLGRPYYHNAKLGKTQWTPPDTNV</sequence>
<dbReference type="SMART" id="SM00456">
    <property type="entry name" value="WW"/>
    <property type="match status" value="1"/>
</dbReference>
<dbReference type="InterPro" id="IPR001202">
    <property type="entry name" value="WW_dom"/>
</dbReference>
<dbReference type="STRING" id="41875.K8EG25"/>
<dbReference type="OrthoDB" id="496984at2759"/>
<dbReference type="EMBL" id="FO082273">
    <property type="protein sequence ID" value="CCO17102.1"/>
    <property type="molecule type" value="Genomic_DNA"/>
</dbReference>
<dbReference type="Proteomes" id="UP000198341">
    <property type="component" value="Chromosome 6"/>
</dbReference>
<dbReference type="RefSeq" id="XP_007512502.1">
    <property type="nucleotide sequence ID" value="XM_007512440.1"/>
</dbReference>
<dbReference type="AlphaFoldDB" id="K8EG25"/>
<feature type="compositionally biased region" description="Basic and acidic residues" evidence="1">
    <location>
        <begin position="102"/>
        <end position="116"/>
    </location>
</feature>
<dbReference type="eggNOG" id="ENOG502SH30">
    <property type="taxonomic scope" value="Eukaryota"/>
</dbReference>
<feature type="domain" description="WW" evidence="2">
    <location>
        <begin position="128"/>
        <end position="161"/>
    </location>
</feature>
<protein>
    <recommendedName>
        <fullName evidence="2">WW domain-containing protein</fullName>
    </recommendedName>
</protein>
<feature type="compositionally biased region" description="Basic and acidic residues" evidence="1">
    <location>
        <begin position="82"/>
        <end position="92"/>
    </location>
</feature>
<proteinExistence type="predicted"/>
<feature type="region of interest" description="Disordered" evidence="1">
    <location>
        <begin position="77"/>
        <end position="129"/>
    </location>
</feature>
<dbReference type="PROSITE" id="PS50020">
    <property type="entry name" value="WW_DOMAIN_2"/>
    <property type="match status" value="1"/>
</dbReference>
<dbReference type="CDD" id="cd00201">
    <property type="entry name" value="WW"/>
    <property type="match status" value="1"/>
</dbReference>
<name>K8EG25_9CHLO</name>
<dbReference type="SUPFAM" id="SSF51045">
    <property type="entry name" value="WW domain"/>
    <property type="match status" value="1"/>
</dbReference>
<evidence type="ECO:0000313" key="4">
    <source>
        <dbReference type="Proteomes" id="UP000198341"/>
    </source>
</evidence>
<evidence type="ECO:0000313" key="3">
    <source>
        <dbReference type="EMBL" id="CCO17102.1"/>
    </source>
</evidence>
<keyword evidence="4" id="KW-1185">Reference proteome</keyword>
<evidence type="ECO:0000256" key="1">
    <source>
        <dbReference type="SAM" id="MobiDB-lite"/>
    </source>
</evidence>
<reference evidence="3 4" key="1">
    <citation type="submission" date="2011-10" db="EMBL/GenBank/DDBJ databases">
        <authorList>
            <person name="Genoscope - CEA"/>
        </authorList>
    </citation>
    <scope>NUCLEOTIDE SEQUENCE [LARGE SCALE GENOMIC DNA]</scope>
    <source>
        <strain evidence="3 4">RCC 1105</strain>
    </source>
</reference>
<dbReference type="GeneID" id="19015070"/>
<dbReference type="Pfam" id="PF00397">
    <property type="entry name" value="WW"/>
    <property type="match status" value="1"/>
</dbReference>
<evidence type="ECO:0000259" key="2">
    <source>
        <dbReference type="PROSITE" id="PS50020"/>
    </source>
</evidence>
<dbReference type="KEGG" id="bpg:Bathy06g00900"/>
<dbReference type="InterPro" id="IPR036020">
    <property type="entry name" value="WW_dom_sf"/>
</dbReference>
<gene>
    <name evidence="3" type="ORF">Bathy06g00900</name>
</gene>
<dbReference type="PROSITE" id="PS01159">
    <property type="entry name" value="WW_DOMAIN_1"/>
    <property type="match status" value="1"/>
</dbReference>
<dbReference type="Gene3D" id="2.20.70.10">
    <property type="match status" value="1"/>
</dbReference>
<accession>K8EG25</accession>